<proteinExistence type="predicted"/>
<dbReference type="eggNOG" id="ENOG502S6CI">
    <property type="taxonomic scope" value="Eukaryota"/>
</dbReference>
<evidence type="ECO:0000256" key="1">
    <source>
        <dbReference type="SAM" id="SignalP"/>
    </source>
</evidence>
<evidence type="ECO:0000259" key="2">
    <source>
        <dbReference type="PROSITE" id="PS51782"/>
    </source>
</evidence>
<dbReference type="Pfam" id="PF01476">
    <property type="entry name" value="LysM"/>
    <property type="match status" value="2"/>
</dbReference>
<dbReference type="Proteomes" id="UP000094526">
    <property type="component" value="Unassembled WGS sequence"/>
</dbReference>
<evidence type="ECO:0000313" key="4">
    <source>
        <dbReference type="Proteomes" id="UP000094526"/>
    </source>
</evidence>
<feature type="chain" id="PRO_5008651143" evidence="1">
    <location>
        <begin position="25"/>
        <end position="493"/>
    </location>
</feature>
<dbReference type="PROSITE" id="PS51782">
    <property type="entry name" value="LYSM"/>
    <property type="match status" value="2"/>
</dbReference>
<dbReference type="CDD" id="cd00118">
    <property type="entry name" value="LysM"/>
    <property type="match status" value="2"/>
</dbReference>
<evidence type="ECO:0000313" key="3">
    <source>
        <dbReference type="EMBL" id="OCT52495.1"/>
    </source>
</evidence>
<gene>
    <name evidence="3" type="ORF">CLCR_10123</name>
</gene>
<dbReference type="OrthoDB" id="1193027at2759"/>
<dbReference type="SUPFAM" id="SSF54106">
    <property type="entry name" value="LysM domain"/>
    <property type="match status" value="2"/>
</dbReference>
<organism evidence="3 4">
    <name type="scientific">Cladophialophora carrionii</name>
    <dbReference type="NCBI Taxonomy" id="86049"/>
    <lineage>
        <taxon>Eukaryota</taxon>
        <taxon>Fungi</taxon>
        <taxon>Dikarya</taxon>
        <taxon>Ascomycota</taxon>
        <taxon>Pezizomycotina</taxon>
        <taxon>Eurotiomycetes</taxon>
        <taxon>Chaetothyriomycetidae</taxon>
        <taxon>Chaetothyriales</taxon>
        <taxon>Herpotrichiellaceae</taxon>
        <taxon>Cladophialophora</taxon>
    </lineage>
</organism>
<dbReference type="Gene3D" id="3.10.350.10">
    <property type="entry name" value="LysM domain"/>
    <property type="match status" value="2"/>
</dbReference>
<dbReference type="AlphaFoldDB" id="A0A1C1CVM4"/>
<dbReference type="VEuPathDB" id="FungiDB:G647_03892"/>
<protein>
    <submittedName>
        <fullName evidence="3">Glucan 1,3-beta-glucosidase</fullName>
    </submittedName>
</protein>
<name>A0A1C1CVM4_9EURO</name>
<keyword evidence="4" id="KW-1185">Reference proteome</keyword>
<dbReference type="EMBL" id="LGRB01000008">
    <property type="protein sequence ID" value="OCT52495.1"/>
    <property type="molecule type" value="Genomic_DNA"/>
</dbReference>
<dbReference type="VEuPathDB" id="FungiDB:CLCR_10123"/>
<feature type="domain" description="LysM" evidence="2">
    <location>
        <begin position="200"/>
        <end position="244"/>
    </location>
</feature>
<reference evidence="4" key="1">
    <citation type="submission" date="2015-07" db="EMBL/GenBank/DDBJ databases">
        <authorList>
            <person name="Teixeira M.M."/>
            <person name="Souza R.C."/>
            <person name="Almeida L.G."/>
            <person name="Vicente V.A."/>
            <person name="de Hoog S."/>
            <person name="Bocca A.L."/>
            <person name="de Almeida S.R."/>
            <person name="Vasconcelos A.T."/>
            <person name="Felipe M.S."/>
        </authorList>
    </citation>
    <scope>NUCLEOTIDE SEQUENCE [LARGE SCALE GENOMIC DNA]</scope>
    <source>
        <strain evidence="4">KSF</strain>
    </source>
</reference>
<dbReference type="SMART" id="SM00257">
    <property type="entry name" value="LysM"/>
    <property type="match status" value="2"/>
</dbReference>
<accession>A0A1C1CVM4</accession>
<sequence>MARLSNLTRALALVALGFLSAAAAFTVDPIPGGRDSRPLTGSMSASQSAIRSTFVTMISMSSSYPPPPPRTGPIPLFPIPINATKIGPYPTAPGAPLPLCSGPPTTYTVSHRDTAAKIAAKFNVTTDALEATNAGRVCFWDLLEDGIALIIPPTTCSLYRPPGYSATLTSSPPLASTSIANMYNSSDQSSLHPTTTGPVTAWTVASGDSGSVIASKANVPFFAISSANPSVTWTALSVGQTLVIPPSPTALAQVTGSLAVKSFDSRDGMGSPEVMYTEYDGDGSTAQGWPAMSEWLSFNAQWENIKNYIGKRCGDGVLTNLDTETNDLKISILTVASDTYIDPRFVLATVMQESNGCVRVQTTSDANPNPGLLQSFNGKGTCNHNGTFDTPCPPSVIHRMVIDGVAAPIDGITIVAALNQAAEMAGVEPAQAYYRAARFYNSGPESLPPETNGDLGSNITAATRCYASDIANRLLGWSNGSTGRSPCTLDKKG</sequence>
<keyword evidence="1" id="KW-0732">Signal</keyword>
<dbReference type="InterPro" id="IPR036779">
    <property type="entry name" value="LysM_dom_sf"/>
</dbReference>
<comment type="caution">
    <text evidence="3">The sequence shown here is derived from an EMBL/GenBank/DDBJ whole genome shotgun (WGS) entry which is preliminary data.</text>
</comment>
<dbReference type="STRING" id="86049.A0A1C1CVM4"/>
<feature type="signal peptide" evidence="1">
    <location>
        <begin position="1"/>
        <end position="24"/>
    </location>
</feature>
<feature type="domain" description="LysM" evidence="2">
    <location>
        <begin position="105"/>
        <end position="151"/>
    </location>
</feature>
<dbReference type="InterPro" id="IPR018392">
    <property type="entry name" value="LysM"/>
</dbReference>